<comment type="caution">
    <text evidence="1">The sequence shown here is derived from an EMBL/GenBank/DDBJ whole genome shotgun (WGS) entry which is preliminary data.</text>
</comment>
<name>A0A9Q0WS68_SALPP</name>
<keyword evidence="2" id="KW-1185">Reference proteome</keyword>
<dbReference type="AlphaFoldDB" id="A0A9Q0WS68"/>
<protein>
    <submittedName>
        <fullName evidence="1">Uncharacterized protein</fullName>
    </submittedName>
</protein>
<proteinExistence type="predicted"/>
<sequence length="106" mass="11904">MGDPANKVVKWVMPGSLYATSKEQSPPSQIGCCRWRARSQAYSLLSISMFQLYELHRRNQWRILGVASLLARKVSRTCDSIPTWLPVCAAEKLEGHALIKNTIAIC</sequence>
<dbReference type="EMBL" id="JAPFFK010000003">
    <property type="protein sequence ID" value="KAJ6770755.1"/>
    <property type="molecule type" value="Genomic_DNA"/>
</dbReference>
<evidence type="ECO:0000313" key="1">
    <source>
        <dbReference type="EMBL" id="KAJ6770755.1"/>
    </source>
</evidence>
<accession>A0A9Q0WS68</accession>
<reference evidence="1" key="2">
    <citation type="journal article" date="2023" name="Int. J. Mol. Sci.">
        <title>De Novo Assembly and Annotation of 11 Diverse Shrub Willow (Salix) Genomes Reveals Novel Gene Organization in Sex-Linked Regions.</title>
        <authorList>
            <person name="Hyden B."/>
            <person name="Feng K."/>
            <person name="Yates T.B."/>
            <person name="Jawdy S."/>
            <person name="Cereghino C."/>
            <person name="Smart L.B."/>
            <person name="Muchero W."/>
        </authorList>
    </citation>
    <scope>NUCLEOTIDE SEQUENCE</scope>
    <source>
        <tissue evidence="1">Shoot tip</tissue>
    </source>
</reference>
<dbReference type="OrthoDB" id="10438782at2759"/>
<evidence type="ECO:0000313" key="2">
    <source>
        <dbReference type="Proteomes" id="UP001151532"/>
    </source>
</evidence>
<organism evidence="1 2">
    <name type="scientific">Salix purpurea</name>
    <name type="common">Purple osier willow</name>
    <dbReference type="NCBI Taxonomy" id="77065"/>
    <lineage>
        <taxon>Eukaryota</taxon>
        <taxon>Viridiplantae</taxon>
        <taxon>Streptophyta</taxon>
        <taxon>Embryophyta</taxon>
        <taxon>Tracheophyta</taxon>
        <taxon>Spermatophyta</taxon>
        <taxon>Magnoliopsida</taxon>
        <taxon>eudicotyledons</taxon>
        <taxon>Gunneridae</taxon>
        <taxon>Pentapetalae</taxon>
        <taxon>rosids</taxon>
        <taxon>fabids</taxon>
        <taxon>Malpighiales</taxon>
        <taxon>Salicaceae</taxon>
        <taxon>Saliceae</taxon>
        <taxon>Salix</taxon>
    </lineage>
</organism>
<reference evidence="1" key="1">
    <citation type="submission" date="2022-11" db="EMBL/GenBank/DDBJ databases">
        <authorList>
            <person name="Hyden B.L."/>
            <person name="Feng K."/>
            <person name="Yates T."/>
            <person name="Jawdy S."/>
            <person name="Smart L.B."/>
            <person name="Muchero W."/>
        </authorList>
    </citation>
    <scope>NUCLEOTIDE SEQUENCE</scope>
    <source>
        <tissue evidence="1">Shoot tip</tissue>
    </source>
</reference>
<dbReference type="Proteomes" id="UP001151532">
    <property type="component" value="Chromosome 11"/>
</dbReference>
<gene>
    <name evidence="1" type="ORF">OIU79_021405</name>
</gene>